<protein>
    <submittedName>
        <fullName evidence="1">Uncharacterized protein</fullName>
    </submittedName>
</protein>
<keyword evidence="2" id="KW-1185">Reference proteome</keyword>
<dbReference type="Proteomes" id="UP001488838">
    <property type="component" value="Unassembled WGS sequence"/>
</dbReference>
<evidence type="ECO:0000313" key="1">
    <source>
        <dbReference type="EMBL" id="KAK7812343.1"/>
    </source>
</evidence>
<comment type="caution">
    <text evidence="1">The sequence shown here is derived from an EMBL/GenBank/DDBJ whole genome shotgun (WGS) entry which is preliminary data.</text>
</comment>
<sequence length="33" mass="3629">MLCVHGKQPTKKVPPAGHILKMRTNPLLMAFLG</sequence>
<accession>A0AAW0ICW3</accession>
<evidence type="ECO:0000313" key="2">
    <source>
        <dbReference type="Proteomes" id="UP001488838"/>
    </source>
</evidence>
<name>A0AAW0ICW3_MYOGA</name>
<proteinExistence type="predicted"/>
<reference evidence="1 2" key="1">
    <citation type="journal article" date="2023" name="bioRxiv">
        <title>Conserved and derived expression patterns and positive selection on dental genes reveal complex evolutionary context of ever-growing rodent molars.</title>
        <authorList>
            <person name="Calamari Z.T."/>
            <person name="Song A."/>
            <person name="Cohen E."/>
            <person name="Akter M."/>
            <person name="Roy R.D."/>
            <person name="Hallikas O."/>
            <person name="Christensen M.M."/>
            <person name="Li P."/>
            <person name="Marangoni P."/>
            <person name="Jernvall J."/>
            <person name="Klein O.D."/>
        </authorList>
    </citation>
    <scope>NUCLEOTIDE SEQUENCE [LARGE SCALE GENOMIC DNA]</scope>
    <source>
        <strain evidence="1">V071</strain>
    </source>
</reference>
<dbReference type="AlphaFoldDB" id="A0AAW0ICW3"/>
<dbReference type="EMBL" id="JBBHLL010000153">
    <property type="protein sequence ID" value="KAK7812343.1"/>
    <property type="molecule type" value="Genomic_DNA"/>
</dbReference>
<organism evidence="1 2">
    <name type="scientific">Myodes glareolus</name>
    <name type="common">Bank vole</name>
    <name type="synonym">Clethrionomys glareolus</name>
    <dbReference type="NCBI Taxonomy" id="447135"/>
    <lineage>
        <taxon>Eukaryota</taxon>
        <taxon>Metazoa</taxon>
        <taxon>Chordata</taxon>
        <taxon>Craniata</taxon>
        <taxon>Vertebrata</taxon>
        <taxon>Euteleostomi</taxon>
        <taxon>Mammalia</taxon>
        <taxon>Eutheria</taxon>
        <taxon>Euarchontoglires</taxon>
        <taxon>Glires</taxon>
        <taxon>Rodentia</taxon>
        <taxon>Myomorpha</taxon>
        <taxon>Muroidea</taxon>
        <taxon>Cricetidae</taxon>
        <taxon>Arvicolinae</taxon>
        <taxon>Myodes</taxon>
    </lineage>
</organism>
<gene>
    <name evidence="1" type="ORF">U0070_023253</name>
</gene>